<reference evidence="2" key="1">
    <citation type="submission" date="2009-11" db="EMBL/GenBank/DDBJ databases">
        <authorList>
            <person name="Weinstock G."/>
            <person name="Sodergren E."/>
            <person name="Clifton S."/>
            <person name="Fulton L."/>
            <person name="Fulton B."/>
            <person name="Courtney L."/>
            <person name="Fronick C."/>
            <person name="Harrison M."/>
            <person name="Strong C."/>
            <person name="Farmer C."/>
            <person name="Delahaunty K."/>
            <person name="Markovic C."/>
            <person name="Hall O."/>
            <person name="Minx P."/>
            <person name="Tomlinson C."/>
            <person name="Mitreva M."/>
            <person name="Nelson J."/>
            <person name="Hou S."/>
            <person name="Wollam A."/>
            <person name="Pepin K.H."/>
            <person name="Johnson M."/>
            <person name="Bhonagiri V."/>
            <person name="Nash W.E."/>
            <person name="Warren W."/>
            <person name="Chinwalla A."/>
            <person name="Mardis E.R."/>
            <person name="Wilson R.K."/>
        </authorList>
    </citation>
    <scope>NUCLEOTIDE SEQUENCE [LARGE SCALE GENOMIC DNA]</scope>
    <source>
        <strain evidence="2">DSM 18205</strain>
    </source>
</reference>
<gene>
    <name evidence="2" type="ORF">PREVCOP_05100</name>
</gene>
<keyword evidence="1" id="KW-0472">Membrane</keyword>
<keyword evidence="1" id="KW-0812">Transmembrane</keyword>
<accession>D1PD15</accession>
<dbReference type="HOGENOM" id="CLU_2718948_0_0_10"/>
<dbReference type="EMBL" id="ACBX02000015">
    <property type="protein sequence ID" value="EFB35433.1"/>
    <property type="molecule type" value="Genomic_DNA"/>
</dbReference>
<keyword evidence="1" id="KW-1133">Transmembrane helix</keyword>
<comment type="caution">
    <text evidence="2">The sequence shown here is derived from an EMBL/GenBank/DDBJ whole genome shotgun (WGS) entry which is preliminary data.</text>
</comment>
<dbReference type="PaxDb" id="537011-PREVCOP_05100"/>
<evidence type="ECO:0008006" key="4">
    <source>
        <dbReference type="Google" id="ProtNLM"/>
    </source>
</evidence>
<name>D1PD15_9BACT</name>
<protein>
    <recommendedName>
        <fullName evidence="4">Transmembrane protein</fullName>
    </recommendedName>
</protein>
<evidence type="ECO:0000313" key="3">
    <source>
        <dbReference type="Proteomes" id="UP000004477"/>
    </source>
</evidence>
<sequence>MDSPTPSELLDECNVLASHEKHVKTPIKKRLIFKKFLFIFMFILLLFRFLINCLTYVTESGCKDKEKELSEG</sequence>
<dbReference type="STRING" id="537011.PREVCOP_05100"/>
<keyword evidence="3" id="KW-1185">Reference proteome</keyword>
<evidence type="ECO:0000256" key="1">
    <source>
        <dbReference type="SAM" id="Phobius"/>
    </source>
</evidence>
<organism evidence="2 3">
    <name type="scientific">Segatella copri DSM 18205</name>
    <dbReference type="NCBI Taxonomy" id="537011"/>
    <lineage>
        <taxon>Bacteria</taxon>
        <taxon>Pseudomonadati</taxon>
        <taxon>Bacteroidota</taxon>
        <taxon>Bacteroidia</taxon>
        <taxon>Bacteroidales</taxon>
        <taxon>Prevotellaceae</taxon>
        <taxon>Segatella</taxon>
    </lineage>
</organism>
<dbReference type="Proteomes" id="UP000004477">
    <property type="component" value="Unassembled WGS sequence"/>
</dbReference>
<proteinExistence type="predicted"/>
<evidence type="ECO:0000313" key="2">
    <source>
        <dbReference type="EMBL" id="EFB35433.1"/>
    </source>
</evidence>
<feature type="transmembrane region" description="Helical" evidence="1">
    <location>
        <begin position="36"/>
        <end position="57"/>
    </location>
</feature>
<dbReference type="AlphaFoldDB" id="D1PD15"/>